<accession>A0A4Z2IXJ4</accession>
<dbReference type="Proteomes" id="UP000314294">
    <property type="component" value="Unassembled WGS sequence"/>
</dbReference>
<evidence type="ECO:0000313" key="2">
    <source>
        <dbReference type="Proteomes" id="UP000314294"/>
    </source>
</evidence>
<reference evidence="1 2" key="1">
    <citation type="submission" date="2019-03" db="EMBL/GenBank/DDBJ databases">
        <title>First draft genome of Liparis tanakae, snailfish: a comprehensive survey of snailfish specific genes.</title>
        <authorList>
            <person name="Kim W."/>
            <person name="Song I."/>
            <person name="Jeong J.-H."/>
            <person name="Kim D."/>
            <person name="Kim S."/>
            <person name="Ryu S."/>
            <person name="Song J.Y."/>
            <person name="Lee S.K."/>
        </authorList>
    </citation>
    <scope>NUCLEOTIDE SEQUENCE [LARGE SCALE GENOMIC DNA]</scope>
    <source>
        <tissue evidence="1">Muscle</tissue>
    </source>
</reference>
<gene>
    <name evidence="1" type="ORF">EYF80_007322</name>
</gene>
<evidence type="ECO:0000313" key="1">
    <source>
        <dbReference type="EMBL" id="TNN82487.1"/>
    </source>
</evidence>
<sequence>MGFIFVSSLAPLAAVYEGLREEEEEAVEVAEEVEGLRWLVWDPKATTPNTTPDTQRLNGNISISLLV</sequence>
<dbReference type="AlphaFoldDB" id="A0A4Z2IXJ4"/>
<proteinExistence type="predicted"/>
<protein>
    <submittedName>
        <fullName evidence="1">Uncharacterized protein</fullName>
    </submittedName>
</protein>
<name>A0A4Z2IXJ4_9TELE</name>
<organism evidence="1 2">
    <name type="scientific">Liparis tanakae</name>
    <name type="common">Tanaka's snailfish</name>
    <dbReference type="NCBI Taxonomy" id="230148"/>
    <lineage>
        <taxon>Eukaryota</taxon>
        <taxon>Metazoa</taxon>
        <taxon>Chordata</taxon>
        <taxon>Craniata</taxon>
        <taxon>Vertebrata</taxon>
        <taxon>Euteleostomi</taxon>
        <taxon>Actinopterygii</taxon>
        <taxon>Neopterygii</taxon>
        <taxon>Teleostei</taxon>
        <taxon>Neoteleostei</taxon>
        <taxon>Acanthomorphata</taxon>
        <taxon>Eupercaria</taxon>
        <taxon>Perciformes</taxon>
        <taxon>Cottioidei</taxon>
        <taxon>Cottales</taxon>
        <taxon>Liparidae</taxon>
        <taxon>Liparis</taxon>
    </lineage>
</organism>
<keyword evidence="2" id="KW-1185">Reference proteome</keyword>
<comment type="caution">
    <text evidence="1">The sequence shown here is derived from an EMBL/GenBank/DDBJ whole genome shotgun (WGS) entry which is preliminary data.</text>
</comment>
<dbReference type="EMBL" id="SRLO01000039">
    <property type="protein sequence ID" value="TNN82487.1"/>
    <property type="molecule type" value="Genomic_DNA"/>
</dbReference>